<dbReference type="SUPFAM" id="SSF52540">
    <property type="entry name" value="P-loop containing nucleoside triphosphate hydrolases"/>
    <property type="match status" value="1"/>
</dbReference>
<keyword evidence="2" id="KW-0472">Membrane</keyword>
<dbReference type="InterPro" id="IPR027417">
    <property type="entry name" value="P-loop_NTPase"/>
</dbReference>
<comment type="caution">
    <text evidence="3">The sequence shown here is derived from an EMBL/GenBank/DDBJ whole genome shotgun (WGS) entry which is preliminary data.</text>
</comment>
<organism evidence="3 4">
    <name type="scientific">Pseudarthrobacter defluvii</name>
    <dbReference type="NCBI Taxonomy" id="410837"/>
    <lineage>
        <taxon>Bacteria</taxon>
        <taxon>Bacillati</taxon>
        <taxon>Actinomycetota</taxon>
        <taxon>Actinomycetes</taxon>
        <taxon>Micrococcales</taxon>
        <taxon>Micrococcaceae</taxon>
        <taxon>Pseudarthrobacter</taxon>
    </lineage>
</organism>
<protein>
    <submittedName>
        <fullName evidence="3">tRNA U34 5-carboxymethylaminomethyl modifying GTPase MnmE/TrmE</fullName>
    </submittedName>
</protein>
<evidence type="ECO:0000313" key="3">
    <source>
        <dbReference type="EMBL" id="MDQ0116877.1"/>
    </source>
</evidence>
<keyword evidence="1" id="KW-0175">Coiled coil</keyword>
<dbReference type="RefSeq" id="WP_307487482.1">
    <property type="nucleotide sequence ID" value="NZ_JAUSSY010000001.1"/>
</dbReference>
<accession>A0ABT9UCB0</accession>
<dbReference type="Proteomes" id="UP001226389">
    <property type="component" value="Unassembled WGS sequence"/>
</dbReference>
<dbReference type="PANTHER" id="PTHR43681">
    <property type="entry name" value="TRANSMEMBRANE GTPASE FZO"/>
    <property type="match status" value="1"/>
</dbReference>
<keyword evidence="2" id="KW-1133">Transmembrane helix</keyword>
<dbReference type="EMBL" id="JAUSSY010000001">
    <property type="protein sequence ID" value="MDQ0116877.1"/>
    <property type="molecule type" value="Genomic_DNA"/>
</dbReference>
<feature type="coiled-coil region" evidence="1">
    <location>
        <begin position="558"/>
        <end position="610"/>
    </location>
</feature>
<keyword evidence="4" id="KW-1185">Reference proteome</keyword>
<proteinExistence type="predicted"/>
<feature type="transmembrane region" description="Helical" evidence="2">
    <location>
        <begin position="485"/>
        <end position="509"/>
    </location>
</feature>
<dbReference type="InterPro" id="IPR051943">
    <property type="entry name" value="TRAFAC_Dynamin-like_GTPase"/>
</dbReference>
<name>A0ABT9UCB0_9MICC</name>
<reference evidence="3 4" key="1">
    <citation type="submission" date="2023-07" db="EMBL/GenBank/DDBJ databases">
        <title>Sorghum-associated microbial communities from plants grown in Nebraska, USA.</title>
        <authorList>
            <person name="Schachtman D."/>
        </authorList>
    </citation>
    <scope>NUCLEOTIDE SEQUENCE [LARGE SCALE GENOMIC DNA]</scope>
    <source>
        <strain evidence="3 4">DS994</strain>
    </source>
</reference>
<evidence type="ECO:0000256" key="2">
    <source>
        <dbReference type="SAM" id="Phobius"/>
    </source>
</evidence>
<gene>
    <name evidence="3" type="ORF">J2T22_000037</name>
</gene>
<sequence length="618" mass="67103">MAIMPVTGFRAAVMTPDIKPLQPSALSGAQAVLSTTTRLLRTMGYPEAADRIIHQATASMGMPVVVFLGESGRGKSSLINLLAPDLQAVEPRIRGKALYQWVVPAQGDPSGAGIVWVYPDGSRSGSAKEILDPIGVELETRHGLLGEVILLDTPSAGGLSAPQSMLNLKLLEAASVAVFVTDAGSLLSSAEISYLEQCAAQVETVGVVVAKTDLYPESWRDVVAGNAALLKTRIPRLAESFVLGVSSTTASAADIITEKHIRDGLLEASGFPRLVKSLEHELSRAASTPVANALRMAHTALNEGKQSRLTQLAITDAPVEARVEMIIKLQRLSELKEQQQRWTLDLERDLGELRAGVLRKAVTALDHWTNQWRNRLQATPSLRMGQKAPNLTNDIFAELLVLRSDLVTAAEEQLTELLHRLFREIPLPAVLSELLTAGEHPLDAPHMGSEKSHTGFDPTVAMSLMVGSNMGRTVVTLLPAVVGSALLGIPVAALSIPVAVAGAGGWFAVNRFYRQNMMEKTRLMAEIPKLAQTERAVIMDYLESRMRQLKPEIIVTYRAQLQESMTGLQQLIQESQAQEQLSSQESRRHIEALKHEVANIDKQLADIDKSLANLRHPD</sequence>
<keyword evidence="2" id="KW-0812">Transmembrane</keyword>
<evidence type="ECO:0000313" key="4">
    <source>
        <dbReference type="Proteomes" id="UP001226389"/>
    </source>
</evidence>
<dbReference type="PANTHER" id="PTHR43681:SF1">
    <property type="entry name" value="SARCALUMENIN"/>
    <property type="match status" value="1"/>
</dbReference>
<dbReference type="Gene3D" id="3.40.50.300">
    <property type="entry name" value="P-loop containing nucleotide triphosphate hydrolases"/>
    <property type="match status" value="1"/>
</dbReference>
<evidence type="ECO:0000256" key="1">
    <source>
        <dbReference type="SAM" id="Coils"/>
    </source>
</evidence>